<feature type="compositionally biased region" description="Polar residues" evidence="1">
    <location>
        <begin position="513"/>
        <end position="527"/>
    </location>
</feature>
<feature type="compositionally biased region" description="Low complexity" evidence="1">
    <location>
        <begin position="471"/>
        <end position="483"/>
    </location>
</feature>
<keyword evidence="3" id="KW-1185">Reference proteome</keyword>
<dbReference type="Proteomes" id="UP001150266">
    <property type="component" value="Unassembled WGS sequence"/>
</dbReference>
<dbReference type="AlphaFoldDB" id="A0A9W9AF52"/>
<protein>
    <submittedName>
        <fullName evidence="2">Uncharacterized protein</fullName>
    </submittedName>
</protein>
<evidence type="ECO:0000256" key="1">
    <source>
        <dbReference type="SAM" id="MobiDB-lite"/>
    </source>
</evidence>
<dbReference type="EMBL" id="JAOTPV010000006">
    <property type="protein sequence ID" value="KAJ4481230.1"/>
    <property type="molecule type" value="Genomic_DNA"/>
</dbReference>
<reference evidence="2" key="1">
    <citation type="submission" date="2022-08" db="EMBL/GenBank/DDBJ databases">
        <title>A Global Phylogenomic Analysis of the Shiitake Genus Lentinula.</title>
        <authorList>
            <consortium name="DOE Joint Genome Institute"/>
            <person name="Sierra-Patev S."/>
            <person name="Min B."/>
            <person name="Naranjo-Ortiz M."/>
            <person name="Looney B."/>
            <person name="Konkel Z."/>
            <person name="Slot J.C."/>
            <person name="Sakamoto Y."/>
            <person name="Steenwyk J.L."/>
            <person name="Rokas A."/>
            <person name="Carro J."/>
            <person name="Camarero S."/>
            <person name="Ferreira P."/>
            <person name="Molpeceres G."/>
            <person name="Ruiz-Duenas F.J."/>
            <person name="Serrano A."/>
            <person name="Henrissat B."/>
            <person name="Drula E."/>
            <person name="Hughes K.W."/>
            <person name="Mata J.L."/>
            <person name="Ishikawa N.K."/>
            <person name="Vargas-Isla R."/>
            <person name="Ushijima S."/>
            <person name="Smith C.A."/>
            <person name="Ahrendt S."/>
            <person name="Andreopoulos W."/>
            <person name="He G."/>
            <person name="Labutti K."/>
            <person name="Lipzen A."/>
            <person name="Ng V."/>
            <person name="Riley R."/>
            <person name="Sandor L."/>
            <person name="Barry K."/>
            <person name="Martinez A.T."/>
            <person name="Xiao Y."/>
            <person name="Gibbons J.G."/>
            <person name="Terashima K."/>
            <person name="Grigoriev I.V."/>
            <person name="Hibbett D.S."/>
        </authorList>
    </citation>
    <scope>NUCLEOTIDE SEQUENCE</scope>
    <source>
        <strain evidence="2">JLM2183</strain>
    </source>
</reference>
<gene>
    <name evidence="2" type="ORF">J3R30DRAFT_3700854</name>
</gene>
<dbReference type="OrthoDB" id="2393824at2759"/>
<sequence>MPPGNFFYIALEEANVASRKHDEAFEDQHGRYPILKEILRGLRLRMGHLPIRFVVAGTMIPKAHFKSTVGEWDDFRWCSDTGLFGNPEEHRRYVFQFMPPEFASSFTGQTLLDRMWQWLRGRHRYTASFLAVLLHSNFQSPHKFLGNYIGRFTEYIPHDDEEHSAREVARFNDWYTPLASTGLRERSLSTAEMHCAAIAFLSTSKGCFDCSTTDRILITEDYGYFIDPDCSEIALDEPLTVTYGAGWLKENSYFGLAKFIRIFYKRNHLCKTSYAFNIIGLSSSLPLVKLVIFTRVVSRVGAVEVHLWEDAFDRLVLMAETAEEKHSWFRARAVILIFCLQLVDTRCFWVFVLVSSKSTNDVNHDLVQDIQNLDPNEVFRDQPDIPSLLNNLPNPCLDMGAFAVLRISGSCWPEKATADSIPAEHRPAGVLNIERLDEQKKKPEPAPLPTTIEETHAKKGKKRGRSRTIADDAGAAASSVAGAQKSKIVKSAKEGAAVAGPSTIETRRKKKTVNSTNADTVPGSSGQFGKRHETTRKTLRSRGSQGRVGEVATGRALTAMSRPNRVGSTASSTSTSPYNLRKRRLISYSPYRVLVCLSGFISSYSRVY</sequence>
<feature type="region of interest" description="Disordered" evidence="1">
    <location>
        <begin position="423"/>
        <end position="548"/>
    </location>
</feature>
<accession>A0A9W9AF52</accession>
<evidence type="ECO:0000313" key="3">
    <source>
        <dbReference type="Proteomes" id="UP001150266"/>
    </source>
</evidence>
<feature type="compositionally biased region" description="Basic and acidic residues" evidence="1">
    <location>
        <begin position="434"/>
        <end position="444"/>
    </location>
</feature>
<organism evidence="2 3">
    <name type="scientific">Lentinula aciculospora</name>
    <dbReference type="NCBI Taxonomy" id="153920"/>
    <lineage>
        <taxon>Eukaryota</taxon>
        <taxon>Fungi</taxon>
        <taxon>Dikarya</taxon>
        <taxon>Basidiomycota</taxon>
        <taxon>Agaricomycotina</taxon>
        <taxon>Agaricomycetes</taxon>
        <taxon>Agaricomycetidae</taxon>
        <taxon>Agaricales</taxon>
        <taxon>Marasmiineae</taxon>
        <taxon>Omphalotaceae</taxon>
        <taxon>Lentinula</taxon>
    </lineage>
</organism>
<evidence type="ECO:0000313" key="2">
    <source>
        <dbReference type="EMBL" id="KAJ4481230.1"/>
    </source>
</evidence>
<name>A0A9W9AF52_9AGAR</name>
<comment type="caution">
    <text evidence="2">The sequence shown here is derived from an EMBL/GenBank/DDBJ whole genome shotgun (WGS) entry which is preliminary data.</text>
</comment>
<proteinExistence type="predicted"/>